<dbReference type="OrthoDB" id="4207584at2759"/>
<proteinExistence type="predicted"/>
<gene>
    <name evidence="1" type="ORF">HCDG_01802</name>
</gene>
<reference evidence="2" key="1">
    <citation type="submission" date="2009-05" db="EMBL/GenBank/DDBJ databases">
        <title>The genome sequence of Ajellomyces capsulatus strain H143.</title>
        <authorList>
            <person name="Champion M."/>
            <person name="Cuomo C.A."/>
            <person name="Ma L.-J."/>
            <person name="Henn M.R."/>
            <person name="Sil A."/>
            <person name="Goldman B."/>
            <person name="Young S.K."/>
            <person name="Kodira C.D."/>
            <person name="Zeng Q."/>
            <person name="Koehrsen M."/>
            <person name="Alvarado L."/>
            <person name="Berlin A.M."/>
            <person name="Borenstein D."/>
            <person name="Chen Z."/>
            <person name="Engels R."/>
            <person name="Freedman E."/>
            <person name="Gellesch M."/>
            <person name="Goldberg J."/>
            <person name="Griggs A."/>
            <person name="Gujja S."/>
            <person name="Heiman D.I."/>
            <person name="Hepburn T.A."/>
            <person name="Howarth C."/>
            <person name="Jen D."/>
            <person name="Larson L."/>
            <person name="Lewis B."/>
            <person name="Mehta T."/>
            <person name="Park D."/>
            <person name="Pearson M."/>
            <person name="Roberts A."/>
            <person name="Saif S."/>
            <person name="Shea T.D."/>
            <person name="Shenoy N."/>
            <person name="Sisk P."/>
            <person name="Stolte C."/>
            <person name="Sykes S."/>
            <person name="Walk T."/>
            <person name="White J."/>
            <person name="Yandava C."/>
            <person name="Klein B."/>
            <person name="McEwen J.G."/>
            <person name="Puccia R."/>
            <person name="Goldman G.H."/>
            <person name="Felipe M.S."/>
            <person name="Nino-Vega G."/>
            <person name="San-Blas G."/>
            <person name="Taylor J.W."/>
            <person name="Mendoza L."/>
            <person name="Galagan J.E."/>
            <person name="Nusbaum C."/>
            <person name="Birren B.W."/>
        </authorList>
    </citation>
    <scope>NUCLEOTIDE SEQUENCE [LARGE SCALE GENOMIC DNA]</scope>
    <source>
        <strain evidence="2">H143</strain>
    </source>
</reference>
<name>C6H5V1_AJECH</name>
<dbReference type="OMA" id="LARCEHS"/>
<evidence type="ECO:0000313" key="2">
    <source>
        <dbReference type="Proteomes" id="UP000002624"/>
    </source>
</evidence>
<protein>
    <submittedName>
        <fullName evidence="1">Uncharacterized protein</fullName>
    </submittedName>
</protein>
<dbReference type="HOGENOM" id="CLU_028536_0_0_1"/>
<dbReference type="Proteomes" id="UP000002624">
    <property type="component" value="Unassembled WGS sequence"/>
</dbReference>
<dbReference type="STRING" id="544712.C6H5V1"/>
<sequence>MAFKDELLPTTSCEEILGPTEGLIDRTLPKGQRLYKFITKAAQNITKHVFAQRLSLIYSVHEIDKKFRAVNYACGSRLKTEAYKQVSKEWHCSLEDVKLWKRRGKCYTKLMQEAGPAIIFELDKDVSSFLANLARCEHSLRDEQRKLFTQWLLLQNFKQDRTAKCRLAAKIILQGLVAYGDYKYSSLRGAQSGLLSILRDYLSWGDDGTILPSNVPKDHISTNDPAHQMFVDHPGTSTQVESRRSTVDAATNSTSSTSSISDLASARHIEPNQNEIVDPPVPTTVELPADQRRNLLEDTTQNAVDQSFPASLQLVTTTSTTETYMPYTDYWATQPDYIATSPAETYMPCTDYWVAQSSGLDTESHLIDTQSLTTTASQPQLNMVNIRGYGGVYSQGHNDGSLQSHHTSSFRSEACSSYSKAHLCESEATVLEVALIASLTEASSQLGRGRYVIESLVCGMVPTRVVTWVNAVSVSKFGNDQY</sequence>
<dbReference type="VEuPathDB" id="FungiDB:HCDG_01802"/>
<evidence type="ECO:0000313" key="1">
    <source>
        <dbReference type="EMBL" id="EER43772.1"/>
    </source>
</evidence>
<dbReference type="AlphaFoldDB" id="C6H5V1"/>
<accession>C6H5V1</accession>
<dbReference type="EMBL" id="GG692420">
    <property type="protein sequence ID" value="EER43772.1"/>
    <property type="molecule type" value="Genomic_DNA"/>
</dbReference>
<organism evidence="1 2">
    <name type="scientific">Ajellomyces capsulatus (strain H143)</name>
    <name type="common">Darling's disease fungus</name>
    <name type="synonym">Histoplasma capsulatum</name>
    <dbReference type="NCBI Taxonomy" id="544712"/>
    <lineage>
        <taxon>Eukaryota</taxon>
        <taxon>Fungi</taxon>
        <taxon>Dikarya</taxon>
        <taxon>Ascomycota</taxon>
        <taxon>Pezizomycotina</taxon>
        <taxon>Eurotiomycetes</taxon>
        <taxon>Eurotiomycetidae</taxon>
        <taxon>Onygenales</taxon>
        <taxon>Ajellomycetaceae</taxon>
        <taxon>Histoplasma</taxon>
    </lineage>
</organism>